<dbReference type="GO" id="GO:0043041">
    <property type="term" value="P:amino acid activation for nonribosomal peptide biosynthetic process"/>
    <property type="evidence" value="ECO:0007669"/>
    <property type="project" value="TreeGrafter"/>
</dbReference>
<comment type="cofactor">
    <cofactor evidence="1">
        <name>pantetheine 4'-phosphate</name>
        <dbReference type="ChEBI" id="CHEBI:47942"/>
    </cofactor>
</comment>
<dbReference type="Pfam" id="PF00668">
    <property type="entry name" value="Condensation"/>
    <property type="match status" value="1"/>
</dbReference>
<feature type="domain" description="Carrier" evidence="4">
    <location>
        <begin position="576"/>
        <end position="653"/>
    </location>
</feature>
<dbReference type="InterPro" id="IPR029058">
    <property type="entry name" value="AB_hydrolase_fold"/>
</dbReference>
<dbReference type="GO" id="GO:0031177">
    <property type="term" value="F:phosphopantetheine binding"/>
    <property type="evidence" value="ECO:0007669"/>
    <property type="project" value="InterPro"/>
</dbReference>
<dbReference type="Gene3D" id="3.30.559.10">
    <property type="entry name" value="Chloramphenicol acetyltransferase-like domain"/>
    <property type="match status" value="1"/>
</dbReference>
<gene>
    <name evidence="5" type="ORF">ATK86_2271</name>
</gene>
<dbReference type="PROSITE" id="PS00012">
    <property type="entry name" value="PHOSPHOPANTETHEINE"/>
    <property type="match status" value="2"/>
</dbReference>
<dbReference type="InterPro" id="IPR001031">
    <property type="entry name" value="Thioesterase"/>
</dbReference>
<dbReference type="SMART" id="SM00824">
    <property type="entry name" value="PKS_TE"/>
    <property type="match status" value="1"/>
</dbReference>
<dbReference type="Gene3D" id="3.40.50.980">
    <property type="match status" value="5"/>
</dbReference>
<evidence type="ECO:0000313" key="6">
    <source>
        <dbReference type="Proteomes" id="UP000233766"/>
    </source>
</evidence>
<dbReference type="PROSITE" id="PS00455">
    <property type="entry name" value="AMP_BINDING"/>
    <property type="match status" value="2"/>
</dbReference>
<dbReference type="Pfam" id="PF00501">
    <property type="entry name" value="AMP-binding"/>
    <property type="match status" value="2"/>
</dbReference>
<evidence type="ECO:0000256" key="1">
    <source>
        <dbReference type="ARBA" id="ARBA00001957"/>
    </source>
</evidence>
<dbReference type="Pfam" id="PF00975">
    <property type="entry name" value="Thioesterase"/>
    <property type="match status" value="1"/>
</dbReference>
<name>A0A2N3V8H6_9NOCA</name>
<dbReference type="InterPro" id="IPR020802">
    <property type="entry name" value="TesA-like"/>
</dbReference>
<dbReference type="FunFam" id="3.30.300.30:FF:000010">
    <property type="entry name" value="Enterobactin synthetase component F"/>
    <property type="match status" value="1"/>
</dbReference>
<dbReference type="Proteomes" id="UP000233766">
    <property type="component" value="Unassembled WGS sequence"/>
</dbReference>
<dbReference type="GO" id="GO:0003824">
    <property type="term" value="F:catalytic activity"/>
    <property type="evidence" value="ECO:0007669"/>
    <property type="project" value="InterPro"/>
</dbReference>
<keyword evidence="2" id="KW-0596">Phosphopantetheine</keyword>
<proteinExistence type="predicted"/>
<reference evidence="5 6" key="1">
    <citation type="submission" date="2017-12" db="EMBL/GenBank/DDBJ databases">
        <title>Sequencing the genomes of 1000 Actinobacteria strains.</title>
        <authorList>
            <person name="Klenk H.-P."/>
        </authorList>
    </citation>
    <scope>NUCLEOTIDE SEQUENCE [LARGE SCALE GENOMIC DNA]</scope>
    <source>
        <strain evidence="5 6">DSM 44489</strain>
    </source>
</reference>
<comment type="caution">
    <text evidence="5">The sequence shown here is derived from an EMBL/GenBank/DDBJ whole genome shotgun (WGS) entry which is preliminary data.</text>
</comment>
<dbReference type="SUPFAM" id="SSF52777">
    <property type="entry name" value="CoA-dependent acyltransferases"/>
    <property type="match status" value="2"/>
</dbReference>
<dbReference type="CDD" id="cd19540">
    <property type="entry name" value="LCL_NRPS-like"/>
    <property type="match status" value="1"/>
</dbReference>
<dbReference type="SUPFAM" id="SSF53474">
    <property type="entry name" value="alpha/beta-Hydrolases"/>
    <property type="match status" value="1"/>
</dbReference>
<dbReference type="Pfam" id="PF00550">
    <property type="entry name" value="PP-binding"/>
    <property type="match status" value="2"/>
</dbReference>
<dbReference type="FunFam" id="1.10.1200.10:FF:000016">
    <property type="entry name" value="Non-ribosomal peptide synthase"/>
    <property type="match status" value="1"/>
</dbReference>
<dbReference type="OrthoDB" id="2472181at2"/>
<keyword evidence="6" id="KW-1185">Reference proteome</keyword>
<dbReference type="FunFam" id="3.40.50.12780:FF:000012">
    <property type="entry name" value="Non-ribosomal peptide synthetase"/>
    <property type="match status" value="1"/>
</dbReference>
<dbReference type="PANTHER" id="PTHR45527:SF1">
    <property type="entry name" value="FATTY ACID SYNTHASE"/>
    <property type="match status" value="1"/>
</dbReference>
<protein>
    <submittedName>
        <fullName evidence="5">Amino acid adenylation domain-containing protein</fullName>
    </submittedName>
</protein>
<dbReference type="FunFam" id="2.30.38.10:FF:000001">
    <property type="entry name" value="Non-ribosomal peptide synthetase PvdI"/>
    <property type="match status" value="1"/>
</dbReference>
<dbReference type="GO" id="GO:0072330">
    <property type="term" value="P:monocarboxylic acid biosynthetic process"/>
    <property type="evidence" value="ECO:0007669"/>
    <property type="project" value="UniProtKB-ARBA"/>
</dbReference>
<dbReference type="InterPro" id="IPR006162">
    <property type="entry name" value="Ppantetheine_attach_site"/>
</dbReference>
<evidence type="ECO:0000256" key="3">
    <source>
        <dbReference type="ARBA" id="ARBA00022553"/>
    </source>
</evidence>
<dbReference type="UniPathway" id="UPA00011"/>
<dbReference type="PANTHER" id="PTHR45527">
    <property type="entry name" value="NONRIBOSOMAL PEPTIDE SYNTHETASE"/>
    <property type="match status" value="1"/>
</dbReference>
<dbReference type="Gene3D" id="3.30.559.30">
    <property type="entry name" value="Nonribosomal peptide synthetase, condensation domain"/>
    <property type="match status" value="1"/>
</dbReference>
<evidence type="ECO:0000259" key="4">
    <source>
        <dbReference type="PROSITE" id="PS50075"/>
    </source>
</evidence>
<dbReference type="InterPro" id="IPR045851">
    <property type="entry name" value="AMP-bd_C_sf"/>
</dbReference>
<dbReference type="InterPro" id="IPR009081">
    <property type="entry name" value="PP-bd_ACP"/>
</dbReference>
<evidence type="ECO:0000256" key="2">
    <source>
        <dbReference type="ARBA" id="ARBA00022450"/>
    </source>
</evidence>
<dbReference type="Gene3D" id="1.10.1200.10">
    <property type="entry name" value="ACP-like"/>
    <property type="match status" value="1"/>
</dbReference>
<evidence type="ECO:0000313" key="5">
    <source>
        <dbReference type="EMBL" id="PKV77918.1"/>
    </source>
</evidence>
<dbReference type="InterPro" id="IPR023213">
    <property type="entry name" value="CAT-like_dom_sf"/>
</dbReference>
<dbReference type="InterPro" id="IPR020806">
    <property type="entry name" value="PKS_PP-bd"/>
</dbReference>
<feature type="domain" description="Carrier" evidence="4">
    <location>
        <begin position="1670"/>
        <end position="1745"/>
    </location>
</feature>
<dbReference type="InterPro" id="IPR010071">
    <property type="entry name" value="AA_adenyl_dom"/>
</dbReference>
<dbReference type="Gene3D" id="2.30.38.10">
    <property type="entry name" value="Luciferase, Domain 3"/>
    <property type="match status" value="2"/>
</dbReference>
<dbReference type="SUPFAM" id="SSF56801">
    <property type="entry name" value="Acetyl-CoA synthetase-like"/>
    <property type="match status" value="2"/>
</dbReference>
<dbReference type="GO" id="GO:0044550">
    <property type="term" value="P:secondary metabolite biosynthetic process"/>
    <property type="evidence" value="ECO:0007669"/>
    <property type="project" value="UniProtKB-ARBA"/>
</dbReference>
<dbReference type="NCBIfam" id="TIGR01733">
    <property type="entry name" value="AA-adenyl-dom"/>
    <property type="match status" value="2"/>
</dbReference>
<dbReference type="Gene3D" id="3.30.300.30">
    <property type="match status" value="2"/>
</dbReference>
<dbReference type="CDD" id="cd05930">
    <property type="entry name" value="A_NRPS"/>
    <property type="match status" value="1"/>
</dbReference>
<accession>A0A2N3V8H6</accession>
<dbReference type="GO" id="GO:0005829">
    <property type="term" value="C:cytosol"/>
    <property type="evidence" value="ECO:0007669"/>
    <property type="project" value="TreeGrafter"/>
</dbReference>
<dbReference type="InterPro" id="IPR001242">
    <property type="entry name" value="Condensation_dom"/>
</dbReference>
<keyword evidence="3" id="KW-0597">Phosphoprotein</keyword>
<dbReference type="GO" id="GO:0008610">
    <property type="term" value="P:lipid biosynthetic process"/>
    <property type="evidence" value="ECO:0007669"/>
    <property type="project" value="UniProtKB-ARBA"/>
</dbReference>
<dbReference type="EMBL" id="PJMW01000002">
    <property type="protein sequence ID" value="PKV77918.1"/>
    <property type="molecule type" value="Genomic_DNA"/>
</dbReference>
<dbReference type="InterPro" id="IPR036736">
    <property type="entry name" value="ACP-like_sf"/>
</dbReference>
<organism evidence="5 6">
    <name type="scientific">Nocardia fluminea</name>
    <dbReference type="NCBI Taxonomy" id="134984"/>
    <lineage>
        <taxon>Bacteria</taxon>
        <taxon>Bacillati</taxon>
        <taxon>Actinomycetota</taxon>
        <taxon>Actinomycetes</taxon>
        <taxon>Mycobacteriales</taxon>
        <taxon>Nocardiaceae</taxon>
        <taxon>Nocardia</taxon>
    </lineage>
</organism>
<dbReference type="InterPro" id="IPR000873">
    <property type="entry name" value="AMP-dep_synth/lig_dom"/>
</dbReference>
<dbReference type="InterPro" id="IPR025110">
    <property type="entry name" value="AMP-bd_C"/>
</dbReference>
<dbReference type="SMART" id="SM00823">
    <property type="entry name" value="PKS_PP"/>
    <property type="match status" value="2"/>
</dbReference>
<dbReference type="InterPro" id="IPR020845">
    <property type="entry name" value="AMP-binding_CS"/>
</dbReference>
<dbReference type="Pfam" id="PF13193">
    <property type="entry name" value="AMP-binding_C"/>
    <property type="match status" value="1"/>
</dbReference>
<dbReference type="SUPFAM" id="SSF47336">
    <property type="entry name" value="ACP-like"/>
    <property type="match status" value="2"/>
</dbReference>
<dbReference type="FunFam" id="3.40.50.980:FF:000001">
    <property type="entry name" value="Non-ribosomal peptide synthetase"/>
    <property type="match status" value="1"/>
</dbReference>
<dbReference type="Gene3D" id="3.40.50.1820">
    <property type="entry name" value="alpha/beta hydrolase"/>
    <property type="match status" value="1"/>
</dbReference>
<sequence length="2018" mass="212029">MTRPARIRPVRTRRPRVTALAQLLATAVEINPDGLAVVLADATHTLGSLTYAELDERSNRLARFLIGRGIGAGDLVAIGIPRSIESVLAVWAVTKTGAGFVPVDPNYPPDRVAHMVTDSGAVFGLTVAAVADRLPAQVAWLELDAEPTGEAVAATRTLTSGNGDVSASRSDADAASIHAAGARHDGGDRAGVAGHLFDDLSGEAITTADRLRPVRAEDLAYLIYTSGSTGLPKGVAVTQAGLAGFSEEQRRLYGVESTSRTLHFASPSFDASLLELLLAIGAGATMVIVDPSVYGGDDLAALLRRERVSHAFITPAALASIDPDGLDDFRMVAVGGEAVSPDLLRRWAIPLADGTLREFHNAYGPTETTIVTNISVPLKPGDPMTIGGPINGVAEYVLDDRLGPVPPGVTGELYITGAQLTRGYHARPGLTAARFVANPFDPAGSRLYRTGDLVRWTADGALDYVGRNDFQVKIRGFRIELGEIDAVLSAHESLDFAATVGHELDSGATILVSYVHAAPGASVDTAALTAFAERSLPAHMVPTVLMELDAIPLTPVGKLDRRALPAPILEHAEFRAPATAIEQIVAGTFAQVLDLGETQLGLDDDFFALGGNSLMATQVAARLGAALDTEFPVRLLFEASTVETLARRLAESAGGRARPALTAGQRPARIPLSLAQQRMWFLNQFDPGSVAYNIPMAVRLHGAIDVEALRAAVADLVARHETLRTIYPETEDGPIQRILGATEATPGLEVRSIAPEQLTAAVHEFGSSGFDVRAQVPLRVALFELGGDEAVLAVVVHHIAGDGSSLAPLTRDLMLAYAARSAGHAPEWEPLTVQYADYALWQRALLGSEDDPDSLASAQLAYWRGALAGLPDQLDLPADRPRPAVQSFAGGRVPIEVDADTHRALLAVARNQGATLFMVVHTALAVTLARLAGTDDLAVGTPVAGRGEAALDDLIGMFVNTLVFRTTLRSGESFTELLARQRDTDLQVFANADLPFERLVEAINPARSTARHPLFQVGMSFQNLSRSGLELGEAAVEGVDVDLAVSQFDLHAIVADAYDTDGVAQGINGVFTYATDLFDESTAKSYADRFARVLAAIAAAPGSPVDEIDLLSDAERARILHGWNATGHTTPATTLAALFAETAAANPDGTAIVDADGAALTYRDFAARVNQLARHLIAQGVGVEDRVALAMRRSTELVVAMYAVTQAGAAYVPVDPDQPADRVSHVLGTAAPTCVLSTTRDGFTTASAGDAPVIAVDALDLSAVSAAPIAASERIGVLRPEHTAYVIFTSGSTGKPKGVAVSHAAIVNQLLWKTAAFGLGRDDSVLLKTAATFDLSVWEFWSAAICGGRLVITAPDGHRDPASLLRVLAAHSVTTLHVVPSMLDALLTEAAGHLSNSLRRVLAIGEALPAATAQRFLATNSAALHNLYGPTEAAVSITDHRVSTADGTTVPIGRPEWNSRAYVLDARLRPVPVGVAGELYLAGAQLARGYFARPDLTADRFVADPFAGSGAAHEERAGAAQRLDAPVTSTAAPGELGGARMYRTGDLVAWTADGELEYRGRTDFQVKIRGFRIELGEIEAALLAAPAIAQVAVVATNDPQLGDRLVAYVVPAPGATLTPAQAKAAVAQVLPSYMVPSAFVVLDHLPLNANGKLDRAALPEPVLEPRRYRAPETEHEKAVAAVFTEVLGAAKPGLDDDFFALGGNSLLATRVVHHLREHTGVELTVAAFFADPTVAGLATRISDGPAGAADLAAALAVVLPIARRGTRPPLICLHPVSGLAWAYAALVPHLPDDQPVVGIQSPALSDPEFRPASAEALIDRYLAEIRGVQPHGPYQLLGWSLGGVLAQAVATRLQAEGETVASLTMLDSLPGAALAEFATELRHVLTELGIPEEQLPGQLTELGDEALESLHTTLAGDIPISRAQFVGMYRGALRSVALLTEFEPGRFDGDLTYFTALGTPQKLGDGASRWRPYVSGIIADHPVEAAHQEMLSTVAVATSGPAIAQVVAGAGRSGDTRP</sequence>
<dbReference type="PROSITE" id="PS50075">
    <property type="entry name" value="CARRIER"/>
    <property type="match status" value="2"/>
</dbReference>